<dbReference type="GO" id="GO:0016020">
    <property type="term" value="C:membrane"/>
    <property type="evidence" value="ECO:0007669"/>
    <property type="project" value="UniProtKB-SubCell"/>
</dbReference>
<reference evidence="8 9" key="1">
    <citation type="submission" date="2024-01" db="EMBL/GenBank/DDBJ databases">
        <title>Genome assemblies of Stephania.</title>
        <authorList>
            <person name="Yang L."/>
        </authorList>
    </citation>
    <scope>NUCLEOTIDE SEQUENCE [LARGE SCALE GENOMIC DNA]</scope>
    <source>
        <strain evidence="8">JXDWG</strain>
        <tissue evidence="8">Leaf</tissue>
    </source>
</reference>
<protein>
    <recommendedName>
        <fullName evidence="7">Peptidase S54 rhomboid domain-containing protein</fullName>
    </recommendedName>
</protein>
<organism evidence="8 9">
    <name type="scientific">Stephania cephalantha</name>
    <dbReference type="NCBI Taxonomy" id="152367"/>
    <lineage>
        <taxon>Eukaryota</taxon>
        <taxon>Viridiplantae</taxon>
        <taxon>Streptophyta</taxon>
        <taxon>Embryophyta</taxon>
        <taxon>Tracheophyta</taxon>
        <taxon>Spermatophyta</taxon>
        <taxon>Magnoliopsida</taxon>
        <taxon>Ranunculales</taxon>
        <taxon>Menispermaceae</taxon>
        <taxon>Menispermoideae</taxon>
        <taxon>Cissampelideae</taxon>
        <taxon>Stephania</taxon>
    </lineage>
</organism>
<dbReference type="FunFam" id="1.20.1540.10:FF:000013">
    <property type="entry name" value="Rhomboid protease aarA"/>
    <property type="match status" value="1"/>
</dbReference>
<evidence type="ECO:0000313" key="9">
    <source>
        <dbReference type="Proteomes" id="UP001419268"/>
    </source>
</evidence>
<dbReference type="PANTHER" id="PTHR43066:SF5">
    <property type="entry name" value="RHOMBOID-LIKE PROTEIN 11, CHLOROPLASTIC-RELATED"/>
    <property type="match status" value="1"/>
</dbReference>
<feature type="transmembrane region" description="Helical" evidence="6">
    <location>
        <begin position="159"/>
        <end position="179"/>
    </location>
</feature>
<dbReference type="Gene3D" id="1.20.1540.10">
    <property type="entry name" value="Rhomboid-like"/>
    <property type="match status" value="1"/>
</dbReference>
<evidence type="ECO:0000256" key="4">
    <source>
        <dbReference type="ARBA" id="ARBA00022989"/>
    </source>
</evidence>
<dbReference type="SUPFAM" id="SSF144091">
    <property type="entry name" value="Rhomboid-like"/>
    <property type="match status" value="1"/>
</dbReference>
<sequence>MGQLHRLLPLDVVPPNGFPVPTRCLNRPLCFNDLSKSLFNDDRTNKFGLRLSPTRVSHVCKMSSSDMMSQLEIGRPEERGRQGKRVKGIFWILLLNIGVYMADHWFHVLNHLSSNLFFLYIFGKLVEEEEGNFALWTSYILTGAGANLVSWLVLPRNAVSVGASGAVFGLFAISVLVKLSWNWRKILEVLILGQFVIKKVIEAAQASAALPGTFGGYALQNVNHIAHLSGALIGAALVWLLSRIPSQSQDHDASASSRKVNR</sequence>
<evidence type="ECO:0000259" key="7">
    <source>
        <dbReference type="Pfam" id="PF01694"/>
    </source>
</evidence>
<dbReference type="Pfam" id="PF01694">
    <property type="entry name" value="Rhomboid"/>
    <property type="match status" value="1"/>
</dbReference>
<keyword evidence="4 6" id="KW-1133">Transmembrane helix</keyword>
<gene>
    <name evidence="8" type="ORF">Scep_007560</name>
</gene>
<dbReference type="EMBL" id="JBBNAG010000003">
    <property type="protein sequence ID" value="KAK9148803.1"/>
    <property type="molecule type" value="Genomic_DNA"/>
</dbReference>
<dbReference type="GO" id="GO:0004252">
    <property type="term" value="F:serine-type endopeptidase activity"/>
    <property type="evidence" value="ECO:0007669"/>
    <property type="project" value="InterPro"/>
</dbReference>
<comment type="similarity">
    <text evidence="2">Belongs to the peptidase S54 family.</text>
</comment>
<feature type="transmembrane region" description="Helical" evidence="6">
    <location>
        <begin position="133"/>
        <end position="153"/>
    </location>
</feature>
<evidence type="ECO:0000256" key="3">
    <source>
        <dbReference type="ARBA" id="ARBA00022692"/>
    </source>
</evidence>
<dbReference type="Proteomes" id="UP001419268">
    <property type="component" value="Unassembled WGS sequence"/>
</dbReference>
<dbReference type="InterPro" id="IPR035952">
    <property type="entry name" value="Rhomboid-like_sf"/>
</dbReference>
<dbReference type="PANTHER" id="PTHR43066">
    <property type="entry name" value="RHOMBOID-RELATED PROTEIN"/>
    <property type="match status" value="1"/>
</dbReference>
<name>A0AAP0KBX9_9MAGN</name>
<proteinExistence type="inferred from homology"/>
<comment type="subcellular location">
    <subcellularLocation>
        <location evidence="1">Membrane</location>
        <topology evidence="1">Multi-pass membrane protein</topology>
    </subcellularLocation>
</comment>
<evidence type="ECO:0000313" key="8">
    <source>
        <dbReference type="EMBL" id="KAK9148803.1"/>
    </source>
</evidence>
<evidence type="ECO:0000256" key="1">
    <source>
        <dbReference type="ARBA" id="ARBA00004141"/>
    </source>
</evidence>
<evidence type="ECO:0000256" key="6">
    <source>
        <dbReference type="SAM" id="Phobius"/>
    </source>
</evidence>
<comment type="caution">
    <text evidence="8">The sequence shown here is derived from an EMBL/GenBank/DDBJ whole genome shotgun (WGS) entry which is preliminary data.</text>
</comment>
<evidence type="ECO:0000256" key="5">
    <source>
        <dbReference type="ARBA" id="ARBA00023136"/>
    </source>
</evidence>
<evidence type="ECO:0000256" key="2">
    <source>
        <dbReference type="ARBA" id="ARBA00009045"/>
    </source>
</evidence>
<feature type="transmembrane region" description="Helical" evidence="6">
    <location>
        <begin position="225"/>
        <end position="242"/>
    </location>
</feature>
<dbReference type="InterPro" id="IPR022764">
    <property type="entry name" value="Peptidase_S54_rhomboid_dom"/>
</dbReference>
<feature type="domain" description="Peptidase S54 rhomboid" evidence="7">
    <location>
        <begin position="109"/>
        <end position="243"/>
    </location>
</feature>
<accession>A0AAP0KBX9</accession>
<dbReference type="AlphaFoldDB" id="A0AAP0KBX9"/>
<keyword evidence="3 6" id="KW-0812">Transmembrane</keyword>
<keyword evidence="9" id="KW-1185">Reference proteome</keyword>
<feature type="transmembrane region" description="Helical" evidence="6">
    <location>
        <begin position="85"/>
        <end position="102"/>
    </location>
</feature>
<keyword evidence="5 6" id="KW-0472">Membrane</keyword>